<gene>
    <name evidence="2" type="ORF">IP91_02653</name>
</gene>
<feature type="transmembrane region" description="Helical" evidence="1">
    <location>
        <begin position="32"/>
        <end position="53"/>
    </location>
</feature>
<sequence length="329" mass="36012">MVTAAWHRLYRLLRLERRRARGGDVLLTLRRVYVLPTRAGLAFAVLVVLMLLGATNYTLGLGFALTFFTASCALADMVLTVRNLSGLRLAGGRTAPVFAGSTAQFEVVLQDTRRATRHAVRVAFDVKPGAADQAADVPADGSTTLVLALPAAARGWLHAPRIRLETRFPLGLFRAWSWWQPDLRVLVYPAPETPAQPLPVRGAASEEGHGEVGLDNFAGIRSYQPGDPMRHLAWRQIARLSPGDGGQLVTKHFEGGAVAELVLDFLQLPAHLDVEVRLARMTRWVLEAEQRALPYSFRIGHHHFPAGVGDAHRAACLRALALYGEEAFA</sequence>
<dbReference type="PANTHER" id="PTHR34351">
    <property type="entry name" value="SLR1927 PROTEIN-RELATED"/>
    <property type="match status" value="1"/>
</dbReference>
<evidence type="ECO:0000256" key="1">
    <source>
        <dbReference type="SAM" id="Phobius"/>
    </source>
</evidence>
<keyword evidence="3" id="KW-1185">Reference proteome</keyword>
<proteinExistence type="predicted"/>
<keyword evidence="1" id="KW-0472">Membrane</keyword>
<evidence type="ECO:0000313" key="2">
    <source>
        <dbReference type="EMBL" id="TWI65246.1"/>
    </source>
</evidence>
<comment type="caution">
    <text evidence="2">The sequence shown here is derived from an EMBL/GenBank/DDBJ whole genome shotgun (WGS) entry which is preliminary data.</text>
</comment>
<dbReference type="RefSeq" id="WP_145649505.1">
    <property type="nucleotide sequence ID" value="NZ_VLLB01000004.1"/>
</dbReference>
<reference evidence="2 3" key="1">
    <citation type="journal article" date="2015" name="Stand. Genomic Sci.">
        <title>Genomic Encyclopedia of Bacterial and Archaeal Type Strains, Phase III: the genomes of soil and plant-associated and newly described type strains.</title>
        <authorList>
            <person name="Whitman W.B."/>
            <person name="Woyke T."/>
            <person name="Klenk H.P."/>
            <person name="Zhou Y."/>
            <person name="Lilburn T.G."/>
            <person name="Beck B.J."/>
            <person name="De Vos P."/>
            <person name="Vandamme P."/>
            <person name="Eisen J.A."/>
            <person name="Garrity G."/>
            <person name="Hugenholtz P."/>
            <person name="Kyrpides N.C."/>
        </authorList>
    </citation>
    <scope>NUCLEOTIDE SEQUENCE [LARGE SCALE GENOMIC DNA]</scope>
    <source>
        <strain evidence="2 3">CGMCC 1.10822</strain>
    </source>
</reference>
<keyword evidence="1" id="KW-1133">Transmembrane helix</keyword>
<evidence type="ECO:0000313" key="3">
    <source>
        <dbReference type="Proteomes" id="UP000318431"/>
    </source>
</evidence>
<dbReference type="PANTHER" id="PTHR34351:SF1">
    <property type="entry name" value="SLR1927 PROTEIN"/>
    <property type="match status" value="1"/>
</dbReference>
<keyword evidence="1" id="KW-0812">Transmembrane</keyword>
<dbReference type="Proteomes" id="UP000318431">
    <property type="component" value="Unassembled WGS sequence"/>
</dbReference>
<organism evidence="2 3">
    <name type="scientific">Pseudoduganella lurida</name>
    <dbReference type="NCBI Taxonomy" id="1036180"/>
    <lineage>
        <taxon>Bacteria</taxon>
        <taxon>Pseudomonadati</taxon>
        <taxon>Pseudomonadota</taxon>
        <taxon>Betaproteobacteria</taxon>
        <taxon>Burkholderiales</taxon>
        <taxon>Oxalobacteraceae</taxon>
        <taxon>Telluria group</taxon>
        <taxon>Pseudoduganella</taxon>
    </lineage>
</organism>
<name>A0A562RA29_9BURK</name>
<accession>A0A562RA29</accession>
<dbReference type="AlphaFoldDB" id="A0A562RA29"/>
<protein>
    <submittedName>
        <fullName evidence="2">Uncharacterized protein (DUF58 family)</fullName>
    </submittedName>
</protein>
<dbReference type="OrthoDB" id="5298497at2"/>
<dbReference type="EMBL" id="VLLB01000004">
    <property type="protein sequence ID" value="TWI65246.1"/>
    <property type="molecule type" value="Genomic_DNA"/>
</dbReference>